<dbReference type="EMBL" id="JPRD01000025">
    <property type="protein sequence ID" value="KIF52102.1"/>
    <property type="molecule type" value="Genomic_DNA"/>
</dbReference>
<feature type="signal peptide" evidence="1">
    <location>
        <begin position="1"/>
        <end position="19"/>
    </location>
</feature>
<sequence>MRYTVTFLLVLFSNSVAKADDSQTNPVANKIKVALQKKTNRKFDGYYGYCDLMIEMEHKGKSAKIKKVNGSGDKRVCQFAKSNVKIGKRYRYKFSEKYIRLHITTGD</sequence>
<comment type="caution">
    <text evidence="2">The sequence shown here is derived from an EMBL/GenBank/DDBJ whole genome shotgun (WGS) entry which is preliminary data.</text>
</comment>
<keyword evidence="1" id="KW-0732">Signal</keyword>
<proteinExistence type="predicted"/>
<name>A0A0C1W6R3_9VIBR</name>
<evidence type="ECO:0000256" key="1">
    <source>
        <dbReference type="SAM" id="SignalP"/>
    </source>
</evidence>
<evidence type="ECO:0000313" key="3">
    <source>
        <dbReference type="Proteomes" id="UP000031586"/>
    </source>
</evidence>
<evidence type="ECO:0000313" key="2">
    <source>
        <dbReference type="EMBL" id="KIF52102.1"/>
    </source>
</evidence>
<reference evidence="2 3" key="1">
    <citation type="submission" date="2014-07" db="EMBL/GenBank/DDBJ databases">
        <title>Unique and conserved regions in Vibrio harveyi and related species in comparison with the shrimp pathogen Vibrio harveyi CAIM 1792.</title>
        <authorList>
            <person name="Espinoza-Valles I."/>
            <person name="Vora G."/>
            <person name="Leekitcharoenphon P."/>
            <person name="Ussery D."/>
            <person name="Hoj L."/>
            <person name="Gomez-Gil B."/>
        </authorList>
    </citation>
    <scope>NUCLEOTIDE SEQUENCE [LARGE SCALE GENOMIC DNA]</scope>
    <source>
        <strain evidence="3">CAIM 1854 / LMG 25443</strain>
    </source>
</reference>
<organism evidence="2 3">
    <name type="scientific">Vibrio owensii CAIM 1854 = LMG 25443</name>
    <dbReference type="NCBI Taxonomy" id="1229493"/>
    <lineage>
        <taxon>Bacteria</taxon>
        <taxon>Pseudomonadati</taxon>
        <taxon>Pseudomonadota</taxon>
        <taxon>Gammaproteobacteria</taxon>
        <taxon>Vibrionales</taxon>
        <taxon>Vibrionaceae</taxon>
        <taxon>Vibrio</taxon>
    </lineage>
</organism>
<dbReference type="PATRIC" id="fig|1229493.5.peg.2376"/>
<feature type="chain" id="PRO_5002154730" evidence="1">
    <location>
        <begin position="20"/>
        <end position="107"/>
    </location>
</feature>
<dbReference type="Proteomes" id="UP000031586">
    <property type="component" value="Unassembled WGS sequence"/>
</dbReference>
<protein>
    <submittedName>
        <fullName evidence="2">Uncharacterized protein</fullName>
    </submittedName>
</protein>
<gene>
    <name evidence="2" type="ORF">H735_16130</name>
</gene>
<dbReference type="AlphaFoldDB" id="A0A0C1W6R3"/>
<dbReference type="RefSeq" id="WP_020197424.1">
    <property type="nucleotide sequence ID" value="NZ_BAOH01000119.1"/>
</dbReference>
<accession>A0A0C1W6R3</accession>